<dbReference type="Gene3D" id="3.40.50.300">
    <property type="entry name" value="P-loop containing nucleotide triphosphate hydrolases"/>
    <property type="match status" value="1"/>
</dbReference>
<dbReference type="SUPFAM" id="SSF52540">
    <property type="entry name" value="P-loop containing nucleoside triphosphate hydrolases"/>
    <property type="match status" value="1"/>
</dbReference>
<gene>
    <name evidence="1" type="ORF">WMO37_06105</name>
</gene>
<evidence type="ECO:0000313" key="1">
    <source>
        <dbReference type="EMBL" id="MEQ2554595.1"/>
    </source>
</evidence>
<sequence length="132" mass="14662">MEVYFGGAFQGKLDYVLKKKGNLRVADGKDCDEKQLQSADIVNHLHLLIQRRIAVGESTDTLIEELYAVNPQMILICDEVGSGIVPLERKDRIYRESVGRVLCAAVAKSDRVERILCGIGQCLKQESVGITK</sequence>
<dbReference type="EMBL" id="JBBMFS010000004">
    <property type="protein sequence ID" value="MEQ2554595.1"/>
    <property type="molecule type" value="Genomic_DNA"/>
</dbReference>
<keyword evidence="1" id="KW-0808">Transferase</keyword>
<organism evidence="1 2">
    <name type="scientific">Lachnospira intestinalis</name>
    <dbReference type="NCBI Taxonomy" id="3133158"/>
    <lineage>
        <taxon>Bacteria</taxon>
        <taxon>Bacillati</taxon>
        <taxon>Bacillota</taxon>
        <taxon>Clostridia</taxon>
        <taxon>Lachnospirales</taxon>
        <taxon>Lachnospiraceae</taxon>
        <taxon>Lachnospira</taxon>
    </lineage>
</organism>
<reference evidence="1" key="1">
    <citation type="submission" date="2024-03" db="EMBL/GenBank/DDBJ databases">
        <title>Human intestinal bacterial collection.</title>
        <authorList>
            <person name="Pauvert C."/>
            <person name="Hitch T.C.A."/>
            <person name="Clavel T."/>
        </authorList>
    </citation>
    <scope>NUCLEOTIDE SEQUENCE [LARGE SCALE GENOMIC DNA]</scope>
    <source>
        <strain evidence="1">CLA-AA-H89B</strain>
    </source>
</reference>
<keyword evidence="1" id="KW-0548">Nucleotidyltransferase</keyword>
<dbReference type="Proteomes" id="UP001546774">
    <property type="component" value="Unassembled WGS sequence"/>
</dbReference>
<accession>A0ABV1H4G3</accession>
<keyword evidence="1" id="KW-0418">Kinase</keyword>
<dbReference type="GO" id="GO:0016779">
    <property type="term" value="F:nucleotidyltransferase activity"/>
    <property type="evidence" value="ECO:0007669"/>
    <property type="project" value="UniProtKB-KW"/>
</dbReference>
<dbReference type="InterPro" id="IPR027417">
    <property type="entry name" value="P-loop_NTPase"/>
</dbReference>
<keyword evidence="2" id="KW-1185">Reference proteome</keyword>
<dbReference type="InterPro" id="IPR003203">
    <property type="entry name" value="CobU/CobP"/>
</dbReference>
<dbReference type="Pfam" id="PF02283">
    <property type="entry name" value="CobU"/>
    <property type="match status" value="1"/>
</dbReference>
<dbReference type="GO" id="GO:0016301">
    <property type="term" value="F:kinase activity"/>
    <property type="evidence" value="ECO:0007669"/>
    <property type="project" value="UniProtKB-KW"/>
</dbReference>
<evidence type="ECO:0000313" key="2">
    <source>
        <dbReference type="Proteomes" id="UP001546774"/>
    </source>
</evidence>
<comment type="caution">
    <text evidence="1">The sequence shown here is derived from an EMBL/GenBank/DDBJ whole genome shotgun (WGS) entry which is preliminary data.</text>
</comment>
<name>A0ABV1H4G3_9FIRM</name>
<protein>
    <submittedName>
        <fullName evidence="1">Bifunctional adenosylcobinamide kinase/adenosylcobinamide-phosphate guanylyltransferase</fullName>
    </submittedName>
</protein>
<proteinExistence type="predicted"/>